<feature type="region of interest" description="Disordered" evidence="1">
    <location>
        <begin position="141"/>
        <end position="160"/>
    </location>
</feature>
<dbReference type="PANTHER" id="PTHR10775:SF185">
    <property type="entry name" value="OS08G0208400 PROTEIN"/>
    <property type="match status" value="1"/>
</dbReference>
<dbReference type="InterPro" id="IPR004242">
    <property type="entry name" value="Transposase_21"/>
</dbReference>
<keyword evidence="6" id="KW-1185">Reference proteome</keyword>
<dbReference type="Pfam" id="PF02992">
    <property type="entry name" value="Transposase_21"/>
    <property type="match status" value="1"/>
</dbReference>
<evidence type="ECO:0000259" key="2">
    <source>
        <dbReference type="Pfam" id="PF13952"/>
    </source>
</evidence>
<dbReference type="EMBL" id="CP144747">
    <property type="protein sequence ID" value="WVZ61413.1"/>
    <property type="molecule type" value="Genomic_DNA"/>
</dbReference>
<dbReference type="Pfam" id="PF13963">
    <property type="entry name" value="Transpos_assoc"/>
    <property type="match status" value="1"/>
</dbReference>
<evidence type="ECO:0000313" key="5">
    <source>
        <dbReference type="EMBL" id="WVZ61413.1"/>
    </source>
</evidence>
<feature type="domain" description="Transposase-associated" evidence="4">
    <location>
        <begin position="30"/>
        <end position="102"/>
    </location>
</feature>
<name>A0AAQ3SV21_PASNO</name>
<feature type="compositionally biased region" description="Basic and acidic residues" evidence="1">
    <location>
        <begin position="1"/>
        <end position="10"/>
    </location>
</feature>
<evidence type="ECO:0000259" key="4">
    <source>
        <dbReference type="Pfam" id="PF13963"/>
    </source>
</evidence>
<dbReference type="Pfam" id="PF13952">
    <property type="entry name" value="DUF4216"/>
    <property type="match status" value="1"/>
</dbReference>
<reference evidence="5 6" key="1">
    <citation type="submission" date="2024-02" db="EMBL/GenBank/DDBJ databases">
        <title>High-quality chromosome-scale genome assembly of Pensacola bahiagrass (Paspalum notatum Flugge var. saurae).</title>
        <authorList>
            <person name="Vega J.M."/>
            <person name="Podio M."/>
            <person name="Orjuela J."/>
            <person name="Siena L.A."/>
            <person name="Pessino S.C."/>
            <person name="Combes M.C."/>
            <person name="Mariac C."/>
            <person name="Albertini E."/>
            <person name="Pupilli F."/>
            <person name="Ortiz J.P.A."/>
            <person name="Leblanc O."/>
        </authorList>
    </citation>
    <scope>NUCLEOTIDE SEQUENCE [LARGE SCALE GENOMIC DNA]</scope>
    <source>
        <strain evidence="5">R1</strain>
        <tissue evidence="5">Leaf</tissue>
    </source>
</reference>
<feature type="domain" description="DUF4218" evidence="3">
    <location>
        <begin position="673"/>
        <end position="785"/>
    </location>
</feature>
<protein>
    <recommendedName>
        <fullName evidence="7">Transposase</fullName>
    </recommendedName>
</protein>
<dbReference type="InterPro" id="IPR025452">
    <property type="entry name" value="DUF4218"/>
</dbReference>
<dbReference type="InterPro" id="IPR025312">
    <property type="entry name" value="DUF4216"/>
</dbReference>
<dbReference type="PANTHER" id="PTHR10775">
    <property type="entry name" value="OS08G0208400 PROTEIN"/>
    <property type="match status" value="1"/>
</dbReference>
<feature type="region of interest" description="Disordered" evidence="1">
    <location>
        <begin position="1"/>
        <end position="21"/>
    </location>
</feature>
<dbReference type="InterPro" id="IPR029480">
    <property type="entry name" value="Transpos_assoc"/>
</dbReference>
<feature type="domain" description="DUF4216" evidence="2">
    <location>
        <begin position="958"/>
        <end position="1015"/>
    </location>
</feature>
<dbReference type="AlphaFoldDB" id="A0AAQ3SV21"/>
<dbReference type="Proteomes" id="UP001341281">
    <property type="component" value="Chromosome 03"/>
</dbReference>
<evidence type="ECO:0008006" key="7">
    <source>
        <dbReference type="Google" id="ProtNLM"/>
    </source>
</evidence>
<organism evidence="5 6">
    <name type="scientific">Paspalum notatum var. saurae</name>
    <dbReference type="NCBI Taxonomy" id="547442"/>
    <lineage>
        <taxon>Eukaryota</taxon>
        <taxon>Viridiplantae</taxon>
        <taxon>Streptophyta</taxon>
        <taxon>Embryophyta</taxon>
        <taxon>Tracheophyta</taxon>
        <taxon>Spermatophyta</taxon>
        <taxon>Magnoliopsida</taxon>
        <taxon>Liliopsida</taxon>
        <taxon>Poales</taxon>
        <taxon>Poaceae</taxon>
        <taxon>PACMAD clade</taxon>
        <taxon>Panicoideae</taxon>
        <taxon>Andropogonodae</taxon>
        <taxon>Paspaleae</taxon>
        <taxon>Paspalinae</taxon>
        <taxon>Paspalum</taxon>
    </lineage>
</organism>
<evidence type="ECO:0000256" key="1">
    <source>
        <dbReference type="SAM" id="MobiDB-lite"/>
    </source>
</evidence>
<dbReference type="Pfam" id="PF13960">
    <property type="entry name" value="DUF4218"/>
    <property type="match status" value="1"/>
</dbReference>
<accession>A0AAQ3SV21</accession>
<gene>
    <name evidence="5" type="ORF">U9M48_011292</name>
</gene>
<proteinExistence type="predicted"/>
<evidence type="ECO:0000259" key="3">
    <source>
        <dbReference type="Pfam" id="PF13960"/>
    </source>
</evidence>
<evidence type="ECO:0000313" key="6">
    <source>
        <dbReference type="Proteomes" id="UP001341281"/>
    </source>
</evidence>
<sequence length="1121" mass="129319">MASTSRHSEEEGGSSSTAPKPPLVIQMMDRRWIHAALFSLEYVTGVKSFMGFIRDRFVEGAEILCPCCRCLNQSNLPQDDVWKHILLYGMSNTYTRWIYHGEQPEVHVLEDPIQRNAADENNFDATFDDMLNDLHKSEEPYGNACSHDEDTNQGVPPTDGNQSVFVAMMDEAKRELHPGCTKFSRFSFVVKMLHIKSYYRINNSAFSAFFKLLAEAFPGINSLPKSYEEAKKMLMELGLGYISIHVCPNNCVLFRKRYAKNDTCPVCGASRWKDPERKKVPNKVLRHFPLAPRLQRIFVNRKTAEDARWHKLKRKTDEKEMCHPADGDAWKDFDRRWPDFAADARNLRLGLATDGFNPFGNMSTAYSMWPIFIVPYNLPPWCCMEESNFMMALLIPGPESQGKDFDVFLQPLVEDLLELWAGVRTKDALTGKWFNLRAAVLWCIHDYPALGTLSGRTIKGYFACLHCDKDPLSYLLRNKICYIGHCRFLPYCHCLRRNNEYSSIHESKGKPGSFTTEELLAELEKVRVGQKRKRAQKVVPIWGRRVSLWDLPYWPHLKLRHNLDVMHIEKNVCEALIGTIPEISGKTKDTLNARMDLSDLNIMSELQLRENGNTFDMPKARYTLSKSQKSEFCNFLREVKFPDGYASNIGRCINADGTKVHGLKTHDCHILELCSKKLNRDVLDRMKEEIPVILCKIEKIFPPAFFDVMVHLSVHLPEEAVLRGPVQFGWMYPIERRLLTLKRNVRNKARPEGSIAEAYVAEEALTFCSRYMTDVETRLNRAPRNQGFSDESVFGVDVFGHGVNLLGGYQLAYCEEFDQLVFYVLNNCAQVEEYVRIFKSQLEEDGVAEADIERRFRQGFVTWFRNHMFSRSDVEMVDDDLITLACGPDLRIRSYGTCVVNGVRYSTVEREKNKRSQNSGLSCMGTHNNNEMEFYGTLRRSLSYNITTKRMVPQDQLCDWYKLDGKRTSLKDDGYFKSIYTETLWYKKDCFILATQARQVFYLLDTKFGKGWQVVQTFGHRHLFNVLEIDGVVPNTAPPYQEEDNNEMDERHSEISQVMPNKPLNRADNECSVVDAAEVERLIKENQSWSYNIDEDVEDDTILEYCSEDESSPVEVDSDDE</sequence>